<proteinExistence type="predicted"/>
<organism evidence="3 4">
    <name type="scientific">Escallonia herrerae</name>
    <dbReference type="NCBI Taxonomy" id="1293975"/>
    <lineage>
        <taxon>Eukaryota</taxon>
        <taxon>Viridiplantae</taxon>
        <taxon>Streptophyta</taxon>
        <taxon>Embryophyta</taxon>
        <taxon>Tracheophyta</taxon>
        <taxon>Spermatophyta</taxon>
        <taxon>Magnoliopsida</taxon>
        <taxon>eudicotyledons</taxon>
        <taxon>Gunneridae</taxon>
        <taxon>Pentapetalae</taxon>
        <taxon>asterids</taxon>
        <taxon>campanulids</taxon>
        <taxon>Escalloniales</taxon>
        <taxon>Escalloniaceae</taxon>
        <taxon>Escallonia</taxon>
    </lineage>
</organism>
<feature type="region of interest" description="Disordered" evidence="1">
    <location>
        <begin position="629"/>
        <end position="676"/>
    </location>
</feature>
<feature type="domain" description="DUF4378" evidence="2">
    <location>
        <begin position="722"/>
        <end position="888"/>
    </location>
</feature>
<evidence type="ECO:0000313" key="3">
    <source>
        <dbReference type="EMBL" id="KAK2999095.1"/>
    </source>
</evidence>
<dbReference type="PANTHER" id="PTHR40836">
    <property type="entry name" value="RB1-INDUCIBLE COILED-COIL PROTEIN"/>
    <property type="match status" value="1"/>
</dbReference>
<sequence>MGGLLHLIDLNQGRMARKVVAHKRHVGGLEAPRNSLELPEETSQSYCFEEDDERQTCQVPEDWSEKHSYPTEAPIKKLIREEIAKRPNTRSNAPSIVARLMGVDVLPLDTKIVAQPAEKSGPKSSTDKQARNGSVGHAPASSKSSRQITLDSFHQNKDRDPDRWSGSMKSTRLDKPRPREHPQEEELQKFKKDFEAWQAARLMECSKVVEPASLSSQWVAQEKLNKEKMVLYANSGRMTSSENPGGLDRHAVKASGKVISDSEHHAYKSDVLPAVKREPLSTRSSRMPCRDIERSALVTPDQKLVISSAPTKIVILRPGPDNICNNEESWASSSGTSEDRGGIEDFLAEVKERLKCELQGKSLKTGMVRGCGIETPYSEKPSDPKQIAQRIAKQVRESVTRDLGMNLLRSESTRSYRSDVQYTGTGSPEFISRDTRRYLSERLRNVMNRETRENIARVMHNSSSSSILGNRRCRPEQSTDILNAENNVSYWDSTKAEQDMQSRSFRCGPDEDLILHKELSPRSLVRSMSAPVAGTSFGKLLLEDRRILTGAHIRRRHEAIEKVMKKLNKQKKEKFNLREKVSSLKYSFTLRGRLFGRKTLSAEESRINERDFIKDIMSGPTVMMNFSDRHENSTEVPPSPASVCSSVHEESWRPAEHLSPTSTSDIPPSDDNSLPDVFREISSNLSELRRQLNHLETYGSEETTIEEQPLEAEMELEDQAEAYLRDLLVASGLYDGSSDKSLSRWDPFAKPVCNRVFEEVEESYRKRTGDDEGSTKEKSEKNVDHKLLLDLLNEALLTVLGPRVAMSKFRRKAFGTMLQPPRGKKLLNHVWEIIRTYVYPSADKSYHSLDSMVDVDLQSTPWLELMNDDIEILGKEMEGQIIRDLIEEMMQDML</sequence>
<dbReference type="InterPro" id="IPR025486">
    <property type="entry name" value="DUF4378"/>
</dbReference>
<gene>
    <name evidence="3" type="ORF">RJ639_023439</name>
</gene>
<dbReference type="PANTHER" id="PTHR40836:SF4">
    <property type="entry name" value="RB1-INDUCIBLE COILED-COIL PROTEIN"/>
    <property type="match status" value="1"/>
</dbReference>
<dbReference type="Proteomes" id="UP001188597">
    <property type="component" value="Unassembled WGS sequence"/>
</dbReference>
<keyword evidence="4" id="KW-1185">Reference proteome</keyword>
<dbReference type="EMBL" id="JAVXUP010003396">
    <property type="protein sequence ID" value="KAK2999095.1"/>
    <property type="molecule type" value="Genomic_DNA"/>
</dbReference>
<evidence type="ECO:0000259" key="2">
    <source>
        <dbReference type="Pfam" id="PF14309"/>
    </source>
</evidence>
<feature type="region of interest" description="Disordered" evidence="1">
    <location>
        <begin position="114"/>
        <end position="187"/>
    </location>
</feature>
<feature type="compositionally biased region" description="Polar residues" evidence="1">
    <location>
        <begin position="141"/>
        <end position="153"/>
    </location>
</feature>
<reference evidence="3" key="1">
    <citation type="submission" date="2022-12" db="EMBL/GenBank/DDBJ databases">
        <title>Draft genome assemblies for two species of Escallonia (Escalloniales).</title>
        <authorList>
            <person name="Chanderbali A."/>
            <person name="Dervinis C."/>
            <person name="Anghel I."/>
            <person name="Soltis D."/>
            <person name="Soltis P."/>
            <person name="Zapata F."/>
        </authorList>
    </citation>
    <scope>NUCLEOTIDE SEQUENCE</scope>
    <source>
        <strain evidence="3">UCBG64.0493</strain>
        <tissue evidence="3">Leaf</tissue>
    </source>
</reference>
<feature type="compositionally biased region" description="Basic and acidic residues" evidence="1">
    <location>
        <begin position="647"/>
        <end position="656"/>
    </location>
</feature>
<protein>
    <recommendedName>
        <fullName evidence="2">DUF4378 domain-containing protein</fullName>
    </recommendedName>
</protein>
<feature type="compositionally biased region" description="Low complexity" evidence="1">
    <location>
        <begin position="659"/>
        <end position="672"/>
    </location>
</feature>
<accession>A0AA88V011</accession>
<feature type="compositionally biased region" description="Basic and acidic residues" evidence="1">
    <location>
        <begin position="171"/>
        <end position="187"/>
    </location>
</feature>
<dbReference type="AlphaFoldDB" id="A0AA88V011"/>
<evidence type="ECO:0000313" key="4">
    <source>
        <dbReference type="Proteomes" id="UP001188597"/>
    </source>
</evidence>
<evidence type="ECO:0000256" key="1">
    <source>
        <dbReference type="SAM" id="MobiDB-lite"/>
    </source>
</evidence>
<dbReference type="Pfam" id="PF14309">
    <property type="entry name" value="DUF4378"/>
    <property type="match status" value="1"/>
</dbReference>
<comment type="caution">
    <text evidence="3">The sequence shown here is derived from an EMBL/GenBank/DDBJ whole genome shotgun (WGS) entry which is preliminary data.</text>
</comment>
<feature type="compositionally biased region" description="Basic and acidic residues" evidence="1">
    <location>
        <begin position="154"/>
        <end position="163"/>
    </location>
</feature>
<name>A0AA88V011_9ASTE</name>